<organism evidence="3 4">
    <name type="scientific">Albula goreensis</name>
    <dbReference type="NCBI Taxonomy" id="1534307"/>
    <lineage>
        <taxon>Eukaryota</taxon>
        <taxon>Metazoa</taxon>
        <taxon>Chordata</taxon>
        <taxon>Craniata</taxon>
        <taxon>Vertebrata</taxon>
        <taxon>Euteleostomi</taxon>
        <taxon>Actinopterygii</taxon>
        <taxon>Neopterygii</taxon>
        <taxon>Teleostei</taxon>
        <taxon>Albuliformes</taxon>
        <taxon>Albulidae</taxon>
        <taxon>Albula</taxon>
    </lineage>
</organism>
<dbReference type="SUPFAM" id="SSF54236">
    <property type="entry name" value="Ubiquitin-like"/>
    <property type="match status" value="1"/>
</dbReference>
<dbReference type="AlphaFoldDB" id="A0A8T3CYG2"/>
<comment type="caution">
    <text evidence="3">The sequence shown here is derived from an EMBL/GenBank/DDBJ whole genome shotgun (WGS) entry which is preliminary data.</text>
</comment>
<name>A0A8T3CYG2_9TELE</name>
<evidence type="ECO:0000313" key="4">
    <source>
        <dbReference type="Proteomes" id="UP000829720"/>
    </source>
</evidence>
<feature type="compositionally biased region" description="Polar residues" evidence="1">
    <location>
        <begin position="29"/>
        <end position="41"/>
    </location>
</feature>
<sequence length="157" mass="17333">MGQILSYFVPTGTPNHPKDELNGIDSEQKSSQNGSSDQQCLAQPAAISEDTQERERNKTGSEGESGTSPGSETQEVNDSLKDVDRINILVKCQGKTVEIDAFPLEKMSKLLQEVCQELGKNPNNMKLIYKGEVMNETKTVRDYRLRGGTTLQLIRSA</sequence>
<keyword evidence="4" id="KW-1185">Reference proteome</keyword>
<dbReference type="Proteomes" id="UP000829720">
    <property type="component" value="Unassembled WGS sequence"/>
</dbReference>
<feature type="region of interest" description="Disordered" evidence="1">
    <location>
        <begin position="1"/>
        <end position="80"/>
    </location>
</feature>
<feature type="compositionally biased region" description="Low complexity" evidence="1">
    <location>
        <begin position="62"/>
        <end position="74"/>
    </location>
</feature>
<dbReference type="PROSITE" id="PS50053">
    <property type="entry name" value="UBIQUITIN_2"/>
    <property type="match status" value="1"/>
</dbReference>
<accession>A0A8T3CYG2</accession>
<dbReference type="InterPro" id="IPR029071">
    <property type="entry name" value="Ubiquitin-like_domsf"/>
</dbReference>
<dbReference type="InterPro" id="IPR000626">
    <property type="entry name" value="Ubiquitin-like_dom"/>
</dbReference>
<proteinExistence type="predicted"/>
<dbReference type="Pfam" id="PF00240">
    <property type="entry name" value="ubiquitin"/>
    <property type="match status" value="1"/>
</dbReference>
<gene>
    <name evidence="3" type="ORF">AGOR_G00184440</name>
</gene>
<dbReference type="EMBL" id="JAERUA010000017">
    <property type="protein sequence ID" value="KAI1888374.1"/>
    <property type="molecule type" value="Genomic_DNA"/>
</dbReference>
<evidence type="ECO:0000259" key="2">
    <source>
        <dbReference type="PROSITE" id="PS50053"/>
    </source>
</evidence>
<feature type="domain" description="Ubiquitin-like" evidence="2">
    <location>
        <begin position="86"/>
        <end position="157"/>
    </location>
</feature>
<feature type="compositionally biased region" description="Basic and acidic residues" evidence="1">
    <location>
        <begin position="51"/>
        <end position="61"/>
    </location>
</feature>
<evidence type="ECO:0000313" key="3">
    <source>
        <dbReference type="EMBL" id="KAI1888374.1"/>
    </source>
</evidence>
<dbReference type="Gene3D" id="3.10.20.90">
    <property type="entry name" value="Phosphatidylinositol 3-kinase Catalytic Subunit, Chain A, domain 1"/>
    <property type="match status" value="1"/>
</dbReference>
<protein>
    <recommendedName>
        <fullName evidence="2">Ubiquitin-like domain-containing protein</fullName>
    </recommendedName>
</protein>
<dbReference type="OrthoDB" id="417450at2759"/>
<dbReference type="SMART" id="SM00213">
    <property type="entry name" value="UBQ"/>
    <property type="match status" value="1"/>
</dbReference>
<reference evidence="3" key="1">
    <citation type="submission" date="2021-01" db="EMBL/GenBank/DDBJ databases">
        <authorList>
            <person name="Zahm M."/>
            <person name="Roques C."/>
            <person name="Cabau C."/>
            <person name="Klopp C."/>
            <person name="Donnadieu C."/>
            <person name="Jouanno E."/>
            <person name="Lampietro C."/>
            <person name="Louis A."/>
            <person name="Herpin A."/>
            <person name="Echchiki A."/>
            <person name="Berthelot C."/>
            <person name="Parey E."/>
            <person name="Roest-Crollius H."/>
            <person name="Braasch I."/>
            <person name="Postlethwait J."/>
            <person name="Bobe J."/>
            <person name="Montfort J."/>
            <person name="Bouchez O."/>
            <person name="Begum T."/>
            <person name="Mejri S."/>
            <person name="Adams A."/>
            <person name="Chen W.-J."/>
            <person name="Guiguen Y."/>
        </authorList>
    </citation>
    <scope>NUCLEOTIDE SEQUENCE</scope>
    <source>
        <tissue evidence="3">Blood</tissue>
    </source>
</reference>
<evidence type="ECO:0000256" key="1">
    <source>
        <dbReference type="SAM" id="MobiDB-lite"/>
    </source>
</evidence>